<dbReference type="PROSITE" id="PS50157">
    <property type="entry name" value="ZINC_FINGER_C2H2_2"/>
    <property type="match status" value="1"/>
</dbReference>
<evidence type="ECO:0000259" key="2">
    <source>
        <dbReference type="PROSITE" id="PS50157"/>
    </source>
</evidence>
<evidence type="ECO:0000313" key="3">
    <source>
        <dbReference type="EMBL" id="KAG5277800.1"/>
    </source>
</evidence>
<protein>
    <recommendedName>
        <fullName evidence="2">C2H2-type domain-containing protein</fullName>
    </recommendedName>
</protein>
<accession>A0AAV6GS75</accession>
<evidence type="ECO:0000313" key="4">
    <source>
        <dbReference type="Proteomes" id="UP000823561"/>
    </source>
</evidence>
<organism evidence="3 4">
    <name type="scientific">Alosa alosa</name>
    <name type="common">allis shad</name>
    <dbReference type="NCBI Taxonomy" id="278164"/>
    <lineage>
        <taxon>Eukaryota</taxon>
        <taxon>Metazoa</taxon>
        <taxon>Chordata</taxon>
        <taxon>Craniata</taxon>
        <taxon>Vertebrata</taxon>
        <taxon>Euteleostomi</taxon>
        <taxon>Actinopterygii</taxon>
        <taxon>Neopterygii</taxon>
        <taxon>Teleostei</taxon>
        <taxon>Clupei</taxon>
        <taxon>Clupeiformes</taxon>
        <taxon>Clupeoidei</taxon>
        <taxon>Clupeidae</taxon>
        <taxon>Alosa</taxon>
    </lineage>
</organism>
<dbReference type="Proteomes" id="UP000823561">
    <property type="component" value="Chromosome 7"/>
</dbReference>
<sequence length="219" mass="25258">MWSSGLALENFGWDHLWSVGNMDLGLSFSSGCNVTDTRQLDQLSVMVKEEDIKEEEYGHMISCPDEDEKPFAELHCKTETDVTESKVTYNETQQTTAEIEVKIEDDKQEHDYLLGSVSEYPDAAQQKIHGQNDELNLQLKGTLHHCTVCRRSFTALRELKKHQQTHSVSSHNLPWSFWYLCDRSGSLASELRRSWHIHTLPQMLLFVFPMPGQKRMSRA</sequence>
<dbReference type="InterPro" id="IPR013087">
    <property type="entry name" value="Znf_C2H2_type"/>
</dbReference>
<keyword evidence="4" id="KW-1185">Reference proteome</keyword>
<reference evidence="3" key="1">
    <citation type="submission" date="2020-10" db="EMBL/GenBank/DDBJ databases">
        <title>Chromosome-scale genome assembly of the Allis shad, Alosa alosa.</title>
        <authorList>
            <person name="Margot Z."/>
            <person name="Christophe K."/>
            <person name="Cabau C."/>
            <person name="Louis A."/>
            <person name="Berthelot C."/>
            <person name="Parey E."/>
            <person name="Roest Crollius H."/>
            <person name="Montfort J."/>
            <person name="Robinson-Rechavi M."/>
            <person name="Bucao C."/>
            <person name="Bouchez O."/>
            <person name="Gislard M."/>
            <person name="Lluch J."/>
            <person name="Milhes M."/>
            <person name="Lampietro C."/>
            <person name="Lopez Roques C."/>
            <person name="Donnadieu C."/>
            <person name="Braasch I."/>
            <person name="Desvignes T."/>
            <person name="Postlethwait J."/>
            <person name="Bobe J."/>
            <person name="Guiguen Y."/>
        </authorList>
    </citation>
    <scope>NUCLEOTIDE SEQUENCE</scope>
    <source>
        <strain evidence="3">M-15738</strain>
        <tissue evidence="3">Blood</tissue>
    </source>
</reference>
<comment type="caution">
    <text evidence="3">The sequence shown here is derived from an EMBL/GenBank/DDBJ whole genome shotgun (WGS) entry which is preliminary data.</text>
</comment>
<dbReference type="PROSITE" id="PS00028">
    <property type="entry name" value="ZINC_FINGER_C2H2_1"/>
    <property type="match status" value="1"/>
</dbReference>
<dbReference type="AlphaFoldDB" id="A0AAV6GS75"/>
<dbReference type="EMBL" id="JADWDJ010000007">
    <property type="protein sequence ID" value="KAG5277800.1"/>
    <property type="molecule type" value="Genomic_DNA"/>
</dbReference>
<evidence type="ECO:0000256" key="1">
    <source>
        <dbReference type="PROSITE-ProRule" id="PRU00042"/>
    </source>
</evidence>
<proteinExistence type="predicted"/>
<dbReference type="GO" id="GO:0008270">
    <property type="term" value="F:zinc ion binding"/>
    <property type="evidence" value="ECO:0007669"/>
    <property type="project" value="UniProtKB-KW"/>
</dbReference>
<keyword evidence="1" id="KW-0862">Zinc</keyword>
<keyword evidence="1" id="KW-0479">Metal-binding</keyword>
<gene>
    <name evidence="3" type="ORF">AALO_G00091530</name>
</gene>
<name>A0AAV6GS75_9TELE</name>
<feature type="domain" description="C2H2-type" evidence="2">
    <location>
        <begin position="144"/>
        <end position="171"/>
    </location>
</feature>
<keyword evidence="1" id="KW-0863">Zinc-finger</keyword>